<dbReference type="InterPro" id="IPR043502">
    <property type="entry name" value="DNA/RNA_pol_sf"/>
</dbReference>
<feature type="domain" description="Reverse transcriptase Ty1/copia-type" evidence="1">
    <location>
        <begin position="29"/>
        <end position="272"/>
    </location>
</feature>
<dbReference type="PANTHER" id="PTHR11439:SF442">
    <property type="entry name" value="CYSTEINE-RICH RLK (RECEPTOR-LIKE PROTEIN KINASE) 8"/>
    <property type="match status" value="1"/>
</dbReference>
<dbReference type="EC" id="2.7.7.49" evidence="2"/>
<dbReference type="InterPro" id="IPR013103">
    <property type="entry name" value="RVT_2"/>
</dbReference>
<keyword evidence="2" id="KW-0695">RNA-directed DNA polymerase</keyword>
<dbReference type="Pfam" id="PF07727">
    <property type="entry name" value="RVT_2"/>
    <property type="match status" value="1"/>
</dbReference>
<dbReference type="CDD" id="cd09272">
    <property type="entry name" value="RNase_HI_RT_Ty1"/>
    <property type="match status" value="1"/>
</dbReference>
<dbReference type="GO" id="GO:0003964">
    <property type="term" value="F:RNA-directed DNA polymerase activity"/>
    <property type="evidence" value="ECO:0007669"/>
    <property type="project" value="UniProtKB-KW"/>
</dbReference>
<sequence>MEPKSINEAIIDDSWIEAMKEELSQFERNKVWNLVPNNQDKTIIGTRWVFRNKLDEEGKVVRNKARLVAQGYNQQEGIDYDETFAPVARLEAIRILLAYAAHKSIKLFQMDVKSAFLNGFLNEEVYVSQPPGFIDKEKPNHVFKLTKALYGLKQAPRAWYDRLSTFLIENGFSRGKIDTTLFRKTQNTDLLIVQVYVDDIIFGATKIKMCEEFSNLMQSEFEMSMMGELGFFLGLQIKQHSNGIFISQEKYVKDILKKYKMNEAKIMSTPMRPSSSLDKDESGKSISEKEYRGMIGSLLYLTASRPDIVFAVGLCARFQTCAKESHLTAVKRIFRYLVAYCDADYAGDKVERKSTSGSCQFLGQALIGWSCRKQNTIALSTTEAEYVSAASCCSQILWVRNQLEDYSLRYTSVPIYCDNTSAINLSKNPIQHSRSKHIEIKHHFIRDHVQKKNIALSFVDTENQLADIFIKPLVEDRFNFLKEKLLIMKNPNKD</sequence>
<gene>
    <name evidence="2" type="ORF">MtrunA17_Chr3g0085391</name>
</gene>
<accession>A0A396IMA1</accession>
<protein>
    <submittedName>
        <fullName evidence="2">Putative RNA-directed DNA polymerase</fullName>
        <ecNumber evidence="2">2.7.7.49</ecNumber>
    </submittedName>
</protein>
<keyword evidence="2" id="KW-0548">Nucleotidyltransferase</keyword>
<dbReference type="SUPFAM" id="SSF56672">
    <property type="entry name" value="DNA/RNA polymerases"/>
    <property type="match status" value="1"/>
</dbReference>
<keyword evidence="2" id="KW-0808">Transferase</keyword>
<dbReference type="EMBL" id="PSQE01000003">
    <property type="protein sequence ID" value="RHN65941.1"/>
    <property type="molecule type" value="Genomic_DNA"/>
</dbReference>
<organism evidence="2">
    <name type="scientific">Medicago truncatula</name>
    <name type="common">Barrel medic</name>
    <name type="synonym">Medicago tribuloides</name>
    <dbReference type="NCBI Taxonomy" id="3880"/>
    <lineage>
        <taxon>Eukaryota</taxon>
        <taxon>Viridiplantae</taxon>
        <taxon>Streptophyta</taxon>
        <taxon>Embryophyta</taxon>
        <taxon>Tracheophyta</taxon>
        <taxon>Spermatophyta</taxon>
        <taxon>Magnoliopsida</taxon>
        <taxon>eudicotyledons</taxon>
        <taxon>Gunneridae</taxon>
        <taxon>Pentapetalae</taxon>
        <taxon>rosids</taxon>
        <taxon>fabids</taxon>
        <taxon>Fabales</taxon>
        <taxon>Fabaceae</taxon>
        <taxon>Papilionoideae</taxon>
        <taxon>50 kb inversion clade</taxon>
        <taxon>NPAAA clade</taxon>
        <taxon>Hologalegina</taxon>
        <taxon>IRL clade</taxon>
        <taxon>Trifolieae</taxon>
        <taxon>Medicago</taxon>
    </lineage>
</organism>
<evidence type="ECO:0000259" key="1">
    <source>
        <dbReference type="Pfam" id="PF07727"/>
    </source>
</evidence>
<dbReference type="AlphaFoldDB" id="A0A396IMA1"/>
<dbReference type="PANTHER" id="PTHR11439">
    <property type="entry name" value="GAG-POL-RELATED RETROTRANSPOSON"/>
    <property type="match status" value="1"/>
</dbReference>
<name>A0A396IMA1_MEDTR</name>
<dbReference type="Proteomes" id="UP000265566">
    <property type="component" value="Chromosome 3"/>
</dbReference>
<proteinExistence type="predicted"/>
<evidence type="ECO:0000313" key="2">
    <source>
        <dbReference type="EMBL" id="RHN65941.1"/>
    </source>
</evidence>
<reference evidence="2" key="1">
    <citation type="journal article" date="2018" name="Nat. Plants">
        <title>Whole-genome landscape of Medicago truncatula symbiotic genes.</title>
        <authorList>
            <person name="Pecrix Y."/>
            <person name="Gamas P."/>
            <person name="Carrere S."/>
        </authorList>
    </citation>
    <scope>NUCLEOTIDE SEQUENCE</scope>
    <source>
        <tissue evidence="2">Leaves</tissue>
    </source>
</reference>
<comment type="caution">
    <text evidence="2">The sequence shown here is derived from an EMBL/GenBank/DDBJ whole genome shotgun (WGS) entry which is preliminary data.</text>
</comment>
<dbReference type="Gramene" id="rna13840">
    <property type="protein sequence ID" value="RHN65941.1"/>
    <property type="gene ID" value="gene13840"/>
</dbReference>